<reference evidence="3" key="1">
    <citation type="journal article" date="2015" name="BMC Genomics">
        <title>Draft genome of a commonly misdiagnosed multidrug resistant pathogen Candida auris.</title>
        <authorList>
            <person name="Chatterjee S."/>
            <person name="Alampalli S.V."/>
            <person name="Nageshan R.K."/>
            <person name="Chettiar S.T."/>
            <person name="Joshi S."/>
            <person name="Tatu U.S."/>
        </authorList>
    </citation>
    <scope>NUCLEOTIDE SEQUENCE [LARGE SCALE GENOMIC DNA]</scope>
    <source>
        <strain evidence="3">6684</strain>
    </source>
</reference>
<gene>
    <name evidence="2" type="ORF">QG37_01583</name>
</gene>
<accession>A0A0L0P514</accession>
<comment type="caution">
    <text evidence="2">The sequence shown here is derived from an EMBL/GenBank/DDBJ whole genome shotgun (WGS) entry which is preliminary data.</text>
</comment>
<dbReference type="EMBL" id="LGST01000012">
    <property type="protein sequence ID" value="KNE01394.1"/>
    <property type="molecule type" value="Genomic_DNA"/>
</dbReference>
<protein>
    <submittedName>
        <fullName evidence="2">Uncharacterized protein</fullName>
    </submittedName>
</protein>
<dbReference type="Proteomes" id="UP000037122">
    <property type="component" value="Unassembled WGS sequence"/>
</dbReference>
<evidence type="ECO:0000256" key="1">
    <source>
        <dbReference type="SAM" id="MobiDB-lite"/>
    </source>
</evidence>
<feature type="compositionally biased region" description="Acidic residues" evidence="1">
    <location>
        <begin position="368"/>
        <end position="380"/>
    </location>
</feature>
<dbReference type="AlphaFoldDB" id="A0A0L0P514"/>
<dbReference type="VEuPathDB" id="FungiDB:CJJ09_002690"/>
<dbReference type="VEuPathDB" id="FungiDB:B9J08_000730"/>
<organism evidence="2 3">
    <name type="scientific">Candidozyma auris</name>
    <name type="common">Yeast</name>
    <name type="synonym">Candida auris</name>
    <dbReference type="NCBI Taxonomy" id="498019"/>
    <lineage>
        <taxon>Eukaryota</taxon>
        <taxon>Fungi</taxon>
        <taxon>Dikarya</taxon>
        <taxon>Ascomycota</taxon>
        <taxon>Saccharomycotina</taxon>
        <taxon>Pichiomycetes</taxon>
        <taxon>Metschnikowiaceae</taxon>
        <taxon>Candidozyma</taxon>
    </lineage>
</organism>
<proteinExistence type="predicted"/>
<feature type="compositionally biased region" description="Pro residues" evidence="1">
    <location>
        <begin position="301"/>
        <end position="319"/>
    </location>
</feature>
<dbReference type="VEuPathDB" id="FungiDB:CJI96_0003369"/>
<sequence>MSNRKKIRSRMQPMENSQQPLVAALKSDSLRLHDEADLINFRADAFARFISNQDLLETVALKPFHTSKITPPSVFPIHKKKLYEEDATDEQLREKLRNLDKEDFIFGDTRLMKVKEKMLKEEIEENEKELAEMKQHPHKTFTEEMAFQKKASTKLAKLFSECSDAQSLEVLEKAMDEIVKDYKEKHGKNYILQHETHTKRSIPIEQIAPDVKVEKAPANYNPRLITSFVDMGGRSGTNGRHLGEGPEAFRDDLFGAGEKMHNHEQLPFMQGNGDEDFAMTMMNENGSGEGEQKSPPTSTQGPPPQPQPQPQPQQQPPPTAQSSNEQSNNQGGEGDVNMEDLNQFLQDPQGNDDMMGDDMDALMNFGPDNEEGGGMIEDDAFNSDFLSQIDHTME</sequence>
<feature type="region of interest" description="Disordered" evidence="1">
    <location>
        <begin position="266"/>
        <end position="380"/>
    </location>
</feature>
<dbReference type="VEuPathDB" id="FungiDB:QG37_01583"/>
<dbReference type="VEuPathDB" id="FungiDB:CJJ07_000567"/>
<evidence type="ECO:0000313" key="2">
    <source>
        <dbReference type="EMBL" id="KNE01394.1"/>
    </source>
</evidence>
<name>A0A0L0P514_CANAR</name>
<evidence type="ECO:0000313" key="3">
    <source>
        <dbReference type="Proteomes" id="UP000037122"/>
    </source>
</evidence>
<dbReference type="VEuPathDB" id="FungiDB:CJI97_000731"/>